<evidence type="ECO:0000256" key="7">
    <source>
        <dbReference type="SAM" id="Phobius"/>
    </source>
</evidence>
<comment type="subcellular location">
    <subcellularLocation>
        <location evidence="1">Membrane</location>
    </subcellularLocation>
</comment>
<evidence type="ECO:0000256" key="5">
    <source>
        <dbReference type="ARBA" id="ARBA00023136"/>
    </source>
</evidence>
<dbReference type="EMBL" id="OW240923">
    <property type="protein sequence ID" value="CAH2326272.1"/>
    <property type="molecule type" value="Genomic_DNA"/>
</dbReference>
<evidence type="ECO:0000256" key="2">
    <source>
        <dbReference type="ARBA" id="ARBA00006843"/>
    </source>
</evidence>
<organism evidence="8 9">
    <name type="scientific">Pelobates cultripes</name>
    <name type="common">Western spadefoot toad</name>
    <dbReference type="NCBI Taxonomy" id="61616"/>
    <lineage>
        <taxon>Eukaryota</taxon>
        <taxon>Metazoa</taxon>
        <taxon>Chordata</taxon>
        <taxon>Craniata</taxon>
        <taxon>Vertebrata</taxon>
        <taxon>Euteleostomi</taxon>
        <taxon>Amphibia</taxon>
        <taxon>Batrachia</taxon>
        <taxon>Anura</taxon>
        <taxon>Pelobatoidea</taxon>
        <taxon>Pelobatidae</taxon>
        <taxon>Pelobates</taxon>
    </lineage>
</organism>
<keyword evidence="3 7" id="KW-0812">Transmembrane</keyword>
<feature type="region of interest" description="Disordered" evidence="6">
    <location>
        <begin position="1"/>
        <end position="27"/>
    </location>
</feature>
<dbReference type="InterPro" id="IPR051517">
    <property type="entry name" value="IFITM_antiviral_protein"/>
</dbReference>
<dbReference type="GO" id="GO:0005886">
    <property type="term" value="C:plasma membrane"/>
    <property type="evidence" value="ECO:0007669"/>
    <property type="project" value="TreeGrafter"/>
</dbReference>
<evidence type="ECO:0000256" key="4">
    <source>
        <dbReference type="ARBA" id="ARBA00022989"/>
    </source>
</evidence>
<reference evidence="8" key="1">
    <citation type="submission" date="2022-03" db="EMBL/GenBank/DDBJ databases">
        <authorList>
            <person name="Alioto T."/>
            <person name="Alioto T."/>
            <person name="Gomez Garrido J."/>
        </authorList>
    </citation>
    <scope>NUCLEOTIDE SEQUENCE</scope>
</reference>
<protein>
    <submittedName>
        <fullName evidence="8">Dispanin subfamily A member 2b-like</fullName>
    </submittedName>
</protein>
<evidence type="ECO:0000256" key="1">
    <source>
        <dbReference type="ARBA" id="ARBA00004370"/>
    </source>
</evidence>
<comment type="similarity">
    <text evidence="2">Belongs to the CD225/Dispanin family.</text>
</comment>
<dbReference type="Pfam" id="PF04505">
    <property type="entry name" value="CD225"/>
    <property type="match status" value="1"/>
</dbReference>
<name>A0AAD1THK6_PELCU</name>
<sequence>MQPNTYYSGGPPSYECQDQGPLGDESKRIQNVISPPPQSTVVTVTHNISPVQDHVVWSTFNMAYMNFCCLGLIALVFSVKSRDRKMVGDMNGAVSYGGTARSLNIAATVLSILLIFIAIILVVTGVIRSSYGVH</sequence>
<keyword evidence="9" id="KW-1185">Reference proteome</keyword>
<feature type="transmembrane region" description="Helical" evidence="7">
    <location>
        <begin position="102"/>
        <end position="127"/>
    </location>
</feature>
<evidence type="ECO:0000313" key="8">
    <source>
        <dbReference type="EMBL" id="CAH2326272.1"/>
    </source>
</evidence>
<keyword evidence="4 7" id="KW-1133">Transmembrane helix</keyword>
<proteinExistence type="inferred from homology"/>
<dbReference type="AlphaFoldDB" id="A0AAD1THK6"/>
<feature type="transmembrane region" description="Helical" evidence="7">
    <location>
        <begin position="63"/>
        <end position="81"/>
    </location>
</feature>
<evidence type="ECO:0000256" key="6">
    <source>
        <dbReference type="SAM" id="MobiDB-lite"/>
    </source>
</evidence>
<dbReference type="InterPro" id="IPR007593">
    <property type="entry name" value="CD225/Dispanin_fam"/>
</dbReference>
<keyword evidence="5 7" id="KW-0472">Membrane</keyword>
<dbReference type="PANTHER" id="PTHR13999:SF4">
    <property type="entry name" value="INTERFERON-INDUCED TRANSMEMBRANE PROTEIN 3"/>
    <property type="match status" value="1"/>
</dbReference>
<evidence type="ECO:0000256" key="3">
    <source>
        <dbReference type="ARBA" id="ARBA00022692"/>
    </source>
</evidence>
<evidence type="ECO:0000313" key="9">
    <source>
        <dbReference type="Proteomes" id="UP001295444"/>
    </source>
</evidence>
<dbReference type="PANTHER" id="PTHR13999">
    <property type="entry name" value="INTERFERON INDUCIBLE TRANSMEMBRANE PROTEIN"/>
    <property type="match status" value="1"/>
</dbReference>
<gene>
    <name evidence="8" type="ORF">PECUL_23A049391</name>
</gene>
<accession>A0AAD1THK6</accession>
<dbReference type="Proteomes" id="UP001295444">
    <property type="component" value="Chromosome 12"/>
</dbReference>